<protein>
    <submittedName>
        <fullName evidence="1">Uncharacterized protein</fullName>
    </submittedName>
</protein>
<name>A0A174SJX7_BACT4</name>
<accession>A0A174SJX7</accession>
<dbReference type="SUPFAM" id="SSF48208">
    <property type="entry name" value="Six-hairpin glycosidases"/>
    <property type="match status" value="1"/>
</dbReference>
<gene>
    <name evidence="1" type="ORF">ERS852557_02228</name>
</gene>
<reference evidence="1 2" key="1">
    <citation type="submission" date="2015-09" db="EMBL/GenBank/DDBJ databases">
        <authorList>
            <consortium name="Pathogen Informatics"/>
        </authorList>
    </citation>
    <scope>NUCLEOTIDE SEQUENCE [LARGE SCALE GENOMIC DNA]</scope>
    <source>
        <strain evidence="1 2">2789STDY5834945</strain>
    </source>
</reference>
<dbReference type="Proteomes" id="UP000095541">
    <property type="component" value="Unassembled WGS sequence"/>
</dbReference>
<organism evidence="1 2">
    <name type="scientific">Bacteroides thetaiotaomicron</name>
    <dbReference type="NCBI Taxonomy" id="818"/>
    <lineage>
        <taxon>Bacteria</taxon>
        <taxon>Pseudomonadati</taxon>
        <taxon>Bacteroidota</taxon>
        <taxon>Bacteroidia</taxon>
        <taxon>Bacteroidales</taxon>
        <taxon>Bacteroidaceae</taxon>
        <taxon>Bacteroides</taxon>
    </lineage>
</organism>
<dbReference type="InterPro" id="IPR008928">
    <property type="entry name" value="6-hairpin_glycosidase_sf"/>
</dbReference>
<dbReference type="GO" id="GO:0005975">
    <property type="term" value="P:carbohydrate metabolic process"/>
    <property type="evidence" value="ECO:0007669"/>
    <property type="project" value="InterPro"/>
</dbReference>
<sequence length="688" mass="78865">MITTDSHNLIYMNLKCLLCGIAILVCVGTVKAIDNVSERVSASISLKVPGNEAKQYPLTFQKTKNDKSAYQLEASERIPLTVYQTIEEKGGKSQITVCITALEDVYFNYSQQVSTGFRHDDCQFYMPGFWYRRNLRSPKSAPSFHTSDSWLVREDRLSTPLTGIYSEGTKRFMTVNRIDQFENDALTTHREGEVILSGKISLGFTGFENRNGIATLSFGFPYQEAPKSYIRKLTLAPQVKAFQLLKKGETVLLNWTIYEDAAEDYSDFIRHTWEYCYDTYAPKPVDTPYSIADMKNTLSSFFVNSLVSKPELTYYSGVGLRTDDCKSNGEAEVGFVGRVLLNAFNAWEYGWESNRAELKENSLKIFDSYLKNGFTEAGFFKEFVNLDRNFEEPVHSIRRQSEGIYAMLHFLAYEKEQGRRHPEWEQRMKKMLDMFMQLQNQDGSFPRKFRDDFSIVDKSGGSTPSATLPLVMGYKYFKDKRYLDSAKKTADYLENELISKADYFSSTLDANCEDKEASLYAATATYYLALITKGEEHKHYADLTKKAAYFALSWYYLWDVPFAPGQMLGDIGLKTRGWGNVSVENNHIDVFIFEFASVLQWLSKEYKEPRFADFAEVISTSMRQLLPHDGHMCGIAKVGYYPEVVQHTNWDYGRNGKGYYNDIFAPGWTVASLWELLTPGRAEKMLVK</sequence>
<dbReference type="AlphaFoldDB" id="A0A174SJX7"/>
<proteinExistence type="predicted"/>
<evidence type="ECO:0000313" key="2">
    <source>
        <dbReference type="Proteomes" id="UP000095541"/>
    </source>
</evidence>
<dbReference type="EMBL" id="CZBI01000003">
    <property type="protein sequence ID" value="CUP95480.1"/>
    <property type="molecule type" value="Genomic_DNA"/>
</dbReference>
<evidence type="ECO:0000313" key="1">
    <source>
        <dbReference type="EMBL" id="CUP95480.1"/>
    </source>
</evidence>